<reference evidence="2" key="1">
    <citation type="submission" date="2023-07" db="EMBL/GenBank/DDBJ databases">
        <title>Brevundimonas soil sp. nov., isolated from the soil of chemical plant.</title>
        <authorList>
            <person name="Wu N."/>
        </authorList>
    </citation>
    <scope>NUCLEOTIDE SEQUENCE</scope>
    <source>
        <strain evidence="2">XZ-24</strain>
    </source>
</reference>
<comment type="caution">
    <text evidence="2">The sequence shown here is derived from an EMBL/GenBank/DDBJ whole genome shotgun (WGS) entry which is preliminary data.</text>
</comment>
<accession>A0ABT8SMK7</accession>
<feature type="chain" id="PRO_5045998647" description="Carboxypeptidase regulatory-like domain-containing protein" evidence="1">
    <location>
        <begin position="22"/>
        <end position="256"/>
    </location>
</feature>
<evidence type="ECO:0000256" key="1">
    <source>
        <dbReference type="SAM" id="SignalP"/>
    </source>
</evidence>
<keyword evidence="3" id="KW-1185">Reference proteome</keyword>
<dbReference type="EMBL" id="JAUKTR010000004">
    <property type="protein sequence ID" value="MDO1559716.1"/>
    <property type="molecule type" value="Genomic_DNA"/>
</dbReference>
<dbReference type="Proteomes" id="UP001169063">
    <property type="component" value="Unassembled WGS sequence"/>
</dbReference>
<name>A0ABT8SMK7_9CAUL</name>
<evidence type="ECO:0000313" key="2">
    <source>
        <dbReference type="EMBL" id="MDO1559716.1"/>
    </source>
</evidence>
<organism evidence="2 3">
    <name type="scientific">Peiella sedimenti</name>
    <dbReference type="NCBI Taxonomy" id="3061083"/>
    <lineage>
        <taxon>Bacteria</taxon>
        <taxon>Pseudomonadati</taxon>
        <taxon>Pseudomonadota</taxon>
        <taxon>Alphaproteobacteria</taxon>
        <taxon>Caulobacterales</taxon>
        <taxon>Caulobacteraceae</taxon>
        <taxon>Peiella</taxon>
    </lineage>
</organism>
<sequence>MSQTAAFASLVLALAATLAGCAPERGETPDAAQVDAWAEGPRIHSVQPDVGGWVIIGRAPPGDRVRAASSTGQTYGVNAAGDGRFHLAVPSGLALFELSSGAGEGASPVDGWLLLGANDAAPAIVQAGAGARVLAEGRGLKAVDFDSSGGVSLSGRAAPGARVDIEVDGRIGAAGIADGEGRFDIKLPRPLSQQSHTFRARWEGGADRAHTVTLGSPRPEGLVSQAPHEGEGVRIDWATPGGGAQATVILVERAAP</sequence>
<evidence type="ECO:0000313" key="3">
    <source>
        <dbReference type="Proteomes" id="UP001169063"/>
    </source>
</evidence>
<dbReference type="RefSeq" id="WP_302110151.1">
    <property type="nucleotide sequence ID" value="NZ_JAUKTR010000004.1"/>
</dbReference>
<gene>
    <name evidence="2" type="ORF">Q0812_09780</name>
</gene>
<feature type="signal peptide" evidence="1">
    <location>
        <begin position="1"/>
        <end position="21"/>
    </location>
</feature>
<proteinExistence type="predicted"/>
<protein>
    <recommendedName>
        <fullName evidence="4">Carboxypeptidase regulatory-like domain-containing protein</fullName>
    </recommendedName>
</protein>
<evidence type="ECO:0008006" key="4">
    <source>
        <dbReference type="Google" id="ProtNLM"/>
    </source>
</evidence>
<keyword evidence="1" id="KW-0732">Signal</keyword>